<dbReference type="InterPro" id="IPR003782">
    <property type="entry name" value="SCO1/SenC"/>
</dbReference>
<evidence type="ECO:0000313" key="9">
    <source>
        <dbReference type="Proteomes" id="UP000255108"/>
    </source>
</evidence>
<accession>A0A377Q5V6</accession>
<evidence type="ECO:0000256" key="3">
    <source>
        <dbReference type="PIRSR" id="PIRSR603782-1"/>
    </source>
</evidence>
<dbReference type="InterPro" id="IPR036249">
    <property type="entry name" value="Thioredoxin-like_sf"/>
</dbReference>
<evidence type="ECO:0000259" key="6">
    <source>
        <dbReference type="PROSITE" id="PS51352"/>
    </source>
</evidence>
<dbReference type="Gene3D" id="3.40.30.10">
    <property type="entry name" value="Glutaredoxin"/>
    <property type="match status" value="1"/>
</dbReference>
<evidence type="ECO:0000313" key="10">
    <source>
        <dbReference type="Proteomes" id="UP000295794"/>
    </source>
</evidence>
<feature type="disulfide bond" description="Redox-active" evidence="4">
    <location>
        <begin position="65"/>
        <end position="69"/>
    </location>
</feature>
<evidence type="ECO:0000313" key="8">
    <source>
        <dbReference type="EMBL" id="TCU84513.1"/>
    </source>
</evidence>
<keyword evidence="3" id="KW-0479">Metal-binding</keyword>
<dbReference type="SUPFAM" id="SSF52833">
    <property type="entry name" value="Thioredoxin-like"/>
    <property type="match status" value="1"/>
</dbReference>
<dbReference type="PANTHER" id="PTHR12151:SF25">
    <property type="entry name" value="LINALOOL DEHYDRATASE_ISOMERASE DOMAIN-CONTAINING PROTEIN"/>
    <property type="match status" value="1"/>
</dbReference>
<evidence type="ECO:0000256" key="1">
    <source>
        <dbReference type="ARBA" id="ARBA00010996"/>
    </source>
</evidence>
<keyword evidence="5" id="KW-0732">Signal</keyword>
<comment type="similarity">
    <text evidence="1">Belongs to the SCO1/2 family.</text>
</comment>
<dbReference type="PROSITE" id="PS51257">
    <property type="entry name" value="PROKAR_LIPOPROTEIN"/>
    <property type="match status" value="1"/>
</dbReference>
<feature type="chain" id="PRO_5016656458" evidence="5">
    <location>
        <begin position="19"/>
        <end position="189"/>
    </location>
</feature>
<dbReference type="PANTHER" id="PTHR12151">
    <property type="entry name" value="ELECTRON TRANSPORT PROTIN SCO1/SENC FAMILY MEMBER"/>
    <property type="match status" value="1"/>
</dbReference>
<evidence type="ECO:0000256" key="2">
    <source>
        <dbReference type="ARBA" id="ARBA00023008"/>
    </source>
</evidence>
<gene>
    <name evidence="7" type="primary">ypmQ</name>
    <name evidence="8" type="ORF">EV682_10936</name>
    <name evidence="7" type="ORF">NCTC11159_01035</name>
</gene>
<dbReference type="PROSITE" id="PS51352">
    <property type="entry name" value="THIOREDOXIN_2"/>
    <property type="match status" value="1"/>
</dbReference>
<sequence>MFKALWCVLCLVFLTSCSKPQFQGSDISGSTLGGEFTLSDHSGKTRSLADFKDKIVVLFFGYTHCPDVCPTTMIELKNAMQQLGKKADQVQVLFVSVDPERDTKEVLSQYVPAFDSRFLGLYGTPEQLAEIAGRYKIIYQKQVSGSGDYTVDHSAGSYLLDKNGKPRVMVSYGAGAGVFVHDLTLLLNE</sequence>
<dbReference type="OrthoDB" id="9790194at2"/>
<name>A0A377Q5V6_9NEIS</name>
<dbReference type="FunFam" id="3.40.30.10:FF:000013">
    <property type="entry name" value="Blast:Protein SCO1 homolog, mitochondrial"/>
    <property type="match status" value="1"/>
</dbReference>
<reference evidence="7 9" key="1">
    <citation type="submission" date="2018-06" db="EMBL/GenBank/DDBJ databases">
        <authorList>
            <consortium name="Pathogen Informatics"/>
            <person name="Doyle S."/>
        </authorList>
    </citation>
    <scope>NUCLEOTIDE SEQUENCE [LARGE SCALE GENOMIC DNA]</scope>
    <source>
        <strain evidence="7 9">NCTC11159</strain>
    </source>
</reference>
<proteinExistence type="inferred from homology"/>
<feature type="domain" description="Thioredoxin" evidence="6">
    <location>
        <begin position="13"/>
        <end position="189"/>
    </location>
</feature>
<dbReference type="InterPro" id="IPR013766">
    <property type="entry name" value="Thioredoxin_domain"/>
</dbReference>
<dbReference type="RefSeq" id="WP_115226369.1">
    <property type="nucleotide sequence ID" value="NZ_CAWOLO010000009.1"/>
</dbReference>
<dbReference type="AlphaFoldDB" id="A0A377Q5V6"/>
<dbReference type="EMBL" id="UGHR01000001">
    <property type="protein sequence ID" value="STQ89979.1"/>
    <property type="molecule type" value="Genomic_DNA"/>
</dbReference>
<dbReference type="Proteomes" id="UP000295794">
    <property type="component" value="Unassembled WGS sequence"/>
</dbReference>
<dbReference type="EMBL" id="SMBT01000009">
    <property type="protein sequence ID" value="TCU84513.1"/>
    <property type="molecule type" value="Genomic_DNA"/>
</dbReference>
<dbReference type="CDD" id="cd02968">
    <property type="entry name" value="SCO"/>
    <property type="match status" value="1"/>
</dbReference>
<evidence type="ECO:0000313" key="7">
    <source>
        <dbReference type="EMBL" id="STQ89979.1"/>
    </source>
</evidence>
<organism evidence="7 9">
    <name type="scientific">Iodobacter fluviatilis</name>
    <dbReference type="NCBI Taxonomy" id="537"/>
    <lineage>
        <taxon>Bacteria</taxon>
        <taxon>Pseudomonadati</taxon>
        <taxon>Pseudomonadota</taxon>
        <taxon>Betaproteobacteria</taxon>
        <taxon>Neisseriales</taxon>
        <taxon>Chitinibacteraceae</taxon>
        <taxon>Iodobacter</taxon>
    </lineage>
</organism>
<keyword evidence="10" id="KW-1185">Reference proteome</keyword>
<evidence type="ECO:0000256" key="4">
    <source>
        <dbReference type="PIRSR" id="PIRSR603782-2"/>
    </source>
</evidence>
<dbReference type="Proteomes" id="UP000255108">
    <property type="component" value="Unassembled WGS sequence"/>
</dbReference>
<feature type="binding site" evidence="3">
    <location>
        <position position="69"/>
    </location>
    <ligand>
        <name>Cu cation</name>
        <dbReference type="ChEBI" id="CHEBI:23378"/>
    </ligand>
</feature>
<protein>
    <submittedName>
        <fullName evidence="7">BsSco</fullName>
    </submittedName>
    <submittedName>
        <fullName evidence="8">Protein SCO1/2</fullName>
    </submittedName>
</protein>
<dbReference type="GO" id="GO:0046872">
    <property type="term" value="F:metal ion binding"/>
    <property type="evidence" value="ECO:0007669"/>
    <property type="project" value="UniProtKB-KW"/>
</dbReference>
<reference evidence="8 10" key="2">
    <citation type="submission" date="2019-03" db="EMBL/GenBank/DDBJ databases">
        <title>Genomic Encyclopedia of Type Strains, Phase IV (KMG-IV): sequencing the most valuable type-strain genomes for metagenomic binning, comparative biology and taxonomic classification.</title>
        <authorList>
            <person name="Goeker M."/>
        </authorList>
    </citation>
    <scope>NUCLEOTIDE SEQUENCE [LARGE SCALE GENOMIC DNA]</scope>
    <source>
        <strain evidence="8 10">DSM 3764</strain>
    </source>
</reference>
<feature type="binding site" evidence="3">
    <location>
        <position position="65"/>
    </location>
    <ligand>
        <name>Cu cation</name>
        <dbReference type="ChEBI" id="CHEBI:23378"/>
    </ligand>
</feature>
<keyword evidence="2 3" id="KW-0186">Copper</keyword>
<feature type="binding site" evidence="3">
    <location>
        <position position="153"/>
    </location>
    <ligand>
        <name>Cu cation</name>
        <dbReference type="ChEBI" id="CHEBI:23378"/>
    </ligand>
</feature>
<feature type="signal peptide" evidence="5">
    <location>
        <begin position="1"/>
        <end position="18"/>
    </location>
</feature>
<evidence type="ECO:0000256" key="5">
    <source>
        <dbReference type="SAM" id="SignalP"/>
    </source>
</evidence>
<keyword evidence="4" id="KW-1015">Disulfide bond</keyword>
<dbReference type="Pfam" id="PF02630">
    <property type="entry name" value="SCO1-SenC"/>
    <property type="match status" value="1"/>
</dbReference>